<proteinExistence type="predicted"/>
<gene>
    <name evidence="1" type="ORF">METZ01_LOCUS254511</name>
</gene>
<sequence>MSEFKGGYRTEVARFELIPGERELFEKHIETRDLVDLAGRIERGEPHEVNPNYGGQGYTYLYPEAEDLGRVKVALINDKWKIDWENKRG</sequence>
<protein>
    <submittedName>
        <fullName evidence="1">Uncharacterized protein</fullName>
    </submittedName>
</protein>
<accession>A0A382IR47</accession>
<organism evidence="1">
    <name type="scientific">marine metagenome</name>
    <dbReference type="NCBI Taxonomy" id="408172"/>
    <lineage>
        <taxon>unclassified sequences</taxon>
        <taxon>metagenomes</taxon>
        <taxon>ecological metagenomes</taxon>
    </lineage>
</organism>
<dbReference type="EMBL" id="UINC01068785">
    <property type="protein sequence ID" value="SVC01657.1"/>
    <property type="molecule type" value="Genomic_DNA"/>
</dbReference>
<reference evidence="1" key="1">
    <citation type="submission" date="2018-05" db="EMBL/GenBank/DDBJ databases">
        <authorList>
            <person name="Lanie J.A."/>
            <person name="Ng W.-L."/>
            <person name="Kazmierczak K.M."/>
            <person name="Andrzejewski T.M."/>
            <person name="Davidsen T.M."/>
            <person name="Wayne K.J."/>
            <person name="Tettelin H."/>
            <person name="Glass J.I."/>
            <person name="Rusch D."/>
            <person name="Podicherti R."/>
            <person name="Tsui H.-C.T."/>
            <person name="Winkler M.E."/>
        </authorList>
    </citation>
    <scope>NUCLEOTIDE SEQUENCE</scope>
</reference>
<dbReference type="AlphaFoldDB" id="A0A382IR47"/>
<evidence type="ECO:0000313" key="1">
    <source>
        <dbReference type="EMBL" id="SVC01657.1"/>
    </source>
</evidence>
<name>A0A382IR47_9ZZZZ</name>